<evidence type="ECO:0000259" key="3">
    <source>
        <dbReference type="Pfam" id="PF25231"/>
    </source>
</evidence>
<feature type="transmembrane region" description="Helical" evidence="2">
    <location>
        <begin position="275"/>
        <end position="297"/>
    </location>
</feature>
<accession>A0ABD5PJU5</accession>
<keyword evidence="2" id="KW-0472">Membrane</keyword>
<dbReference type="RefSeq" id="WP_250138851.1">
    <property type="nucleotide sequence ID" value="NZ_JALIQP010000001.1"/>
</dbReference>
<dbReference type="Pfam" id="PF25231">
    <property type="entry name" value="DUF7847"/>
    <property type="match status" value="1"/>
</dbReference>
<feature type="transmembrane region" description="Helical" evidence="2">
    <location>
        <begin position="143"/>
        <end position="175"/>
    </location>
</feature>
<feature type="transmembrane region" description="Helical" evidence="2">
    <location>
        <begin position="102"/>
        <end position="122"/>
    </location>
</feature>
<dbReference type="Proteomes" id="UP001595898">
    <property type="component" value="Unassembled WGS sequence"/>
</dbReference>
<keyword evidence="2" id="KW-0812">Transmembrane</keyword>
<feature type="region of interest" description="Disordered" evidence="1">
    <location>
        <begin position="1"/>
        <end position="24"/>
    </location>
</feature>
<keyword evidence="5" id="KW-1185">Reference proteome</keyword>
<comment type="caution">
    <text evidence="4">The sequence shown here is derived from an EMBL/GenBank/DDBJ whole genome shotgun (WGS) entry which is preliminary data.</text>
</comment>
<reference evidence="4 5" key="1">
    <citation type="journal article" date="2019" name="Int. J. Syst. Evol. Microbiol.">
        <title>The Global Catalogue of Microorganisms (GCM) 10K type strain sequencing project: providing services to taxonomists for standard genome sequencing and annotation.</title>
        <authorList>
            <consortium name="The Broad Institute Genomics Platform"/>
            <consortium name="The Broad Institute Genome Sequencing Center for Infectious Disease"/>
            <person name="Wu L."/>
            <person name="Ma J."/>
        </authorList>
    </citation>
    <scope>NUCLEOTIDE SEQUENCE [LARGE SCALE GENOMIC DNA]</scope>
    <source>
        <strain evidence="4 5">WLHS5</strain>
    </source>
</reference>
<feature type="transmembrane region" description="Helical" evidence="2">
    <location>
        <begin position="239"/>
        <end position="263"/>
    </location>
</feature>
<evidence type="ECO:0000313" key="4">
    <source>
        <dbReference type="EMBL" id="MFC4540688.1"/>
    </source>
</evidence>
<feature type="transmembrane region" description="Helical" evidence="2">
    <location>
        <begin position="70"/>
        <end position="90"/>
    </location>
</feature>
<dbReference type="InterPro" id="IPR057169">
    <property type="entry name" value="DUF7847"/>
</dbReference>
<feature type="compositionally biased region" description="Basic and acidic residues" evidence="1">
    <location>
        <begin position="9"/>
        <end position="18"/>
    </location>
</feature>
<evidence type="ECO:0000256" key="1">
    <source>
        <dbReference type="SAM" id="MobiDB-lite"/>
    </source>
</evidence>
<dbReference type="AlphaFoldDB" id="A0ABD5PJU5"/>
<keyword evidence="2" id="KW-1133">Transmembrane helix</keyword>
<feature type="transmembrane region" description="Helical" evidence="2">
    <location>
        <begin position="181"/>
        <end position="205"/>
    </location>
</feature>
<gene>
    <name evidence="4" type="ORF">ACFO5R_01950</name>
</gene>
<evidence type="ECO:0000256" key="2">
    <source>
        <dbReference type="SAM" id="Phobius"/>
    </source>
</evidence>
<sequence length="303" mass="31734">MSGRSNAARHGDPTDERTAAGVPSVRVRQDEDGCGCLACRNVTIEAARRSIVDALAWSGRLFRSRPSIPLLGLALVVANRLLENVVPLYVPLPLVEFLEGVATFVLLVGFRAYVATIVAGEVTGDRVTLRDGLRHSLARTPALLGLGALVVVGLVFLLGPTVMVPIVVVAVPVFVDAVDPASALGTVLLVSAVLAGLLPMLLVLVRFWFAIEACAVGGYGPLESLRVSWTITTTDRARVLVLALAAFASTGVGHAVGSLPWTIEATGPVGPLFDALSASLGELVTVAWFGAYAHLYVQAVVQQ</sequence>
<proteinExistence type="predicted"/>
<dbReference type="EMBL" id="JBHSFA010000002">
    <property type="protein sequence ID" value="MFC4540688.1"/>
    <property type="molecule type" value="Genomic_DNA"/>
</dbReference>
<protein>
    <recommendedName>
        <fullName evidence="3">DUF7847 domain-containing protein</fullName>
    </recommendedName>
</protein>
<name>A0ABD5PJU5_9EURY</name>
<feature type="domain" description="DUF7847" evidence="3">
    <location>
        <begin position="58"/>
        <end position="288"/>
    </location>
</feature>
<evidence type="ECO:0000313" key="5">
    <source>
        <dbReference type="Proteomes" id="UP001595898"/>
    </source>
</evidence>
<organism evidence="4 5">
    <name type="scientific">Halosolutus amylolyticus</name>
    <dbReference type="NCBI Taxonomy" id="2932267"/>
    <lineage>
        <taxon>Archaea</taxon>
        <taxon>Methanobacteriati</taxon>
        <taxon>Methanobacteriota</taxon>
        <taxon>Stenosarchaea group</taxon>
        <taxon>Halobacteria</taxon>
        <taxon>Halobacteriales</taxon>
        <taxon>Natrialbaceae</taxon>
        <taxon>Halosolutus</taxon>
    </lineage>
</organism>